<dbReference type="OMA" id="GACISRP"/>
<dbReference type="GO" id="GO:0030488">
    <property type="term" value="P:tRNA methylation"/>
    <property type="evidence" value="ECO:0007669"/>
    <property type="project" value="InterPro"/>
</dbReference>
<comment type="subcellular location">
    <subcellularLocation>
        <location evidence="1">Nucleus</location>
    </subcellularLocation>
</comment>
<reference evidence="10" key="1">
    <citation type="submission" date="2013-10" db="EMBL/GenBank/DDBJ databases">
        <title>Genomic analysis of the causative agents of coccidiosis in chickens.</title>
        <authorList>
            <person name="Reid A.J."/>
            <person name="Blake D."/>
            <person name="Billington K."/>
            <person name="Browne H."/>
            <person name="Dunn M."/>
            <person name="Hung S."/>
            <person name="Kawahara F."/>
            <person name="Miranda-Saavedra D."/>
            <person name="Mourier T."/>
            <person name="Nagra H."/>
            <person name="Otto T.D."/>
            <person name="Rawlings N."/>
            <person name="Sanchez A."/>
            <person name="Sanders M."/>
            <person name="Subramaniam C."/>
            <person name="Tay Y."/>
            <person name="Dear P."/>
            <person name="Doerig C."/>
            <person name="Gruber A."/>
            <person name="Parkinson J."/>
            <person name="Shirley M."/>
            <person name="Wan K.L."/>
            <person name="Berriman M."/>
            <person name="Tomley F."/>
            <person name="Pain A."/>
        </authorList>
    </citation>
    <scope>NUCLEOTIDE SEQUENCE [LARGE SCALE GENOMIC DNA]</scope>
    <source>
        <strain evidence="10">Houghton</strain>
    </source>
</reference>
<dbReference type="OrthoDB" id="1925287at2759"/>
<dbReference type="Gene3D" id="3.10.330.20">
    <property type="match status" value="1"/>
</dbReference>
<dbReference type="RefSeq" id="XP_013231343.1">
    <property type="nucleotide sequence ID" value="XM_013375889.1"/>
</dbReference>
<protein>
    <recommendedName>
        <fullName evidence="2">tRNA (adenine(58)-N(1))-methyltransferase</fullName>
        <ecNumber evidence="2">2.1.1.220</ecNumber>
    </recommendedName>
</protein>
<feature type="domain" description="tRNA (adenine(58)-N(1))-methyltransferase catalytic subunit TRM61 C-terminal" evidence="9">
    <location>
        <begin position="228"/>
        <end position="405"/>
    </location>
</feature>
<keyword evidence="4 10" id="KW-0808">Transferase</keyword>
<keyword evidence="11" id="KW-1185">Reference proteome</keyword>
<evidence type="ECO:0000256" key="8">
    <source>
        <dbReference type="SAM" id="MobiDB-lite"/>
    </source>
</evidence>
<dbReference type="Pfam" id="PF08704">
    <property type="entry name" value="GCD14"/>
    <property type="match status" value="2"/>
</dbReference>
<dbReference type="PANTHER" id="PTHR12133">
    <property type="entry name" value="TRNA (ADENINE(58)-N(1))-METHYLTRANSFERASE"/>
    <property type="match status" value="1"/>
</dbReference>
<keyword evidence="5" id="KW-0949">S-adenosyl-L-methionine</keyword>
<dbReference type="GeneID" id="25256020"/>
<dbReference type="PANTHER" id="PTHR12133:SF2">
    <property type="entry name" value="TRNA (ADENINE(58)-N(1))-METHYLTRANSFERASE CATALYTIC SUBUNIT TRMT61A"/>
    <property type="match status" value="1"/>
</dbReference>
<dbReference type="InterPro" id="IPR049470">
    <property type="entry name" value="TRM61_C"/>
</dbReference>
<dbReference type="SUPFAM" id="SSF53335">
    <property type="entry name" value="S-adenosyl-L-methionine-dependent methyltransferases"/>
    <property type="match status" value="1"/>
</dbReference>
<proteinExistence type="predicted"/>
<dbReference type="EC" id="2.1.1.220" evidence="2"/>
<keyword evidence="6" id="KW-0819">tRNA processing</keyword>
<evidence type="ECO:0000313" key="11">
    <source>
        <dbReference type="Proteomes" id="UP000030747"/>
    </source>
</evidence>
<dbReference type="GO" id="GO:0005634">
    <property type="term" value="C:nucleus"/>
    <property type="evidence" value="ECO:0007669"/>
    <property type="project" value="UniProtKB-SubCell"/>
</dbReference>
<sequence length="451" mass="49545">MARRATGEGAPGPCIVEESGPDLPEHFTKEQDLYPSNFPKEGDLVLLYGSRDIIVPCVLRKGGVCRTRLGNFEHADIMRTPMGQKVQDRRSGKWLVVLRPTPDLHTLALRHRTQIIYHADISLIMSLLDVCPGKTIIEAGTGSGSLTVSLAASLRPGGRLFTFEFHKQRWQEARIEFDLLGISSHVEAIHRDVCADGFCQNVEANTAPAPIAPVARAAQQQCGECLPMPHSADGVFLDLPSPWLAIKHASVALKGGGRLVTFSPCLEQLHKTLAAAQEHGFQDFQAFEILAKPWGACISRPTPDQRKHEDDVEEGDVSHNLKAEKQSERGAQGGQVQQPTPFRDLLSHFLQQPSSQPVSKPTTGSSPLQATAAAAVDVRRKNTLHISSYHYQMPMKGHTGYVAYCVRPSEDEELQPLPGGRSSRTRIAMPSDEQASRAPRNCKLPIIRHDE</sequence>
<dbReference type="AlphaFoldDB" id="U6KUK2"/>
<reference evidence="10" key="2">
    <citation type="submission" date="2013-10" db="EMBL/GenBank/DDBJ databases">
        <authorList>
            <person name="Aslett M."/>
        </authorList>
    </citation>
    <scope>NUCLEOTIDE SEQUENCE [LARGE SCALE GENOMIC DNA]</scope>
    <source>
        <strain evidence="10">Houghton</strain>
    </source>
</reference>
<dbReference type="EMBL" id="HG675164">
    <property type="protein sequence ID" value="CDJ40593.1"/>
    <property type="molecule type" value="Genomic_DNA"/>
</dbReference>
<dbReference type="InterPro" id="IPR014816">
    <property type="entry name" value="tRNA_MeTrfase_Gcd14"/>
</dbReference>
<evidence type="ECO:0000256" key="3">
    <source>
        <dbReference type="ARBA" id="ARBA00022603"/>
    </source>
</evidence>
<dbReference type="InterPro" id="IPR029063">
    <property type="entry name" value="SAM-dependent_MTases_sf"/>
</dbReference>
<dbReference type="GO" id="GO:0160107">
    <property type="term" value="F:tRNA (adenine(58)-N1)-methyltransferase activity"/>
    <property type="evidence" value="ECO:0007669"/>
    <property type="project" value="UniProtKB-EC"/>
</dbReference>
<name>U6KUK2_EIMTE</name>
<evidence type="ECO:0000256" key="1">
    <source>
        <dbReference type="ARBA" id="ARBA00004123"/>
    </source>
</evidence>
<feature type="domain" description="tRNA (adenine(58)-N(1))-methyltransferase catalytic subunit TRM61 C-terminal" evidence="9">
    <location>
        <begin position="93"/>
        <end position="204"/>
    </location>
</feature>
<feature type="region of interest" description="Disordered" evidence="8">
    <location>
        <begin position="351"/>
        <end position="374"/>
    </location>
</feature>
<dbReference type="VEuPathDB" id="ToxoDB:ETH_00034895"/>
<feature type="region of interest" description="Disordered" evidence="8">
    <location>
        <begin position="412"/>
        <end position="451"/>
    </location>
</feature>
<evidence type="ECO:0000256" key="7">
    <source>
        <dbReference type="ARBA" id="ARBA00023242"/>
    </source>
</evidence>
<gene>
    <name evidence="10" type="ORF">ETH_00034895</name>
</gene>
<feature type="compositionally biased region" description="Polar residues" evidence="8">
    <location>
        <begin position="351"/>
        <end position="369"/>
    </location>
</feature>
<evidence type="ECO:0000256" key="4">
    <source>
        <dbReference type="ARBA" id="ARBA00022679"/>
    </source>
</evidence>
<accession>U6KUK2</accession>
<evidence type="ECO:0000256" key="2">
    <source>
        <dbReference type="ARBA" id="ARBA00012796"/>
    </source>
</evidence>
<dbReference type="Proteomes" id="UP000030747">
    <property type="component" value="Unassembled WGS sequence"/>
</dbReference>
<keyword evidence="3 10" id="KW-0489">Methyltransferase</keyword>
<dbReference type="VEuPathDB" id="ToxoDB:ETH2_0929700"/>
<evidence type="ECO:0000256" key="6">
    <source>
        <dbReference type="ARBA" id="ARBA00022694"/>
    </source>
</evidence>
<evidence type="ECO:0000313" key="10">
    <source>
        <dbReference type="EMBL" id="CDJ40593.1"/>
    </source>
</evidence>
<dbReference type="Gene3D" id="3.40.50.150">
    <property type="entry name" value="Vaccinia Virus protein VP39"/>
    <property type="match status" value="1"/>
</dbReference>
<organism evidence="10 11">
    <name type="scientific">Eimeria tenella</name>
    <name type="common">Coccidian parasite</name>
    <dbReference type="NCBI Taxonomy" id="5802"/>
    <lineage>
        <taxon>Eukaryota</taxon>
        <taxon>Sar</taxon>
        <taxon>Alveolata</taxon>
        <taxon>Apicomplexa</taxon>
        <taxon>Conoidasida</taxon>
        <taxon>Coccidia</taxon>
        <taxon>Eucoccidiorida</taxon>
        <taxon>Eimeriorina</taxon>
        <taxon>Eimeriidae</taxon>
        <taxon>Eimeria</taxon>
    </lineage>
</organism>
<keyword evidence="7" id="KW-0539">Nucleus</keyword>
<evidence type="ECO:0000256" key="5">
    <source>
        <dbReference type="ARBA" id="ARBA00022691"/>
    </source>
</evidence>
<feature type="region of interest" description="Disordered" evidence="8">
    <location>
        <begin position="1"/>
        <end position="22"/>
    </location>
</feature>
<dbReference type="GO" id="GO:0031515">
    <property type="term" value="C:tRNA (m1A) methyltransferase complex"/>
    <property type="evidence" value="ECO:0007669"/>
    <property type="project" value="InterPro"/>
</dbReference>
<evidence type="ECO:0000259" key="9">
    <source>
        <dbReference type="Pfam" id="PF08704"/>
    </source>
</evidence>
<dbReference type="PROSITE" id="PS51620">
    <property type="entry name" value="SAM_TRM61"/>
    <property type="match status" value="1"/>
</dbReference>